<name>A0A699X444_TANCI</name>
<organism evidence="2">
    <name type="scientific">Tanacetum cinerariifolium</name>
    <name type="common">Dalmatian daisy</name>
    <name type="synonym">Chrysanthemum cinerariifolium</name>
    <dbReference type="NCBI Taxonomy" id="118510"/>
    <lineage>
        <taxon>Eukaryota</taxon>
        <taxon>Viridiplantae</taxon>
        <taxon>Streptophyta</taxon>
        <taxon>Embryophyta</taxon>
        <taxon>Tracheophyta</taxon>
        <taxon>Spermatophyta</taxon>
        <taxon>Magnoliopsida</taxon>
        <taxon>eudicotyledons</taxon>
        <taxon>Gunneridae</taxon>
        <taxon>Pentapetalae</taxon>
        <taxon>asterids</taxon>
        <taxon>campanulids</taxon>
        <taxon>Asterales</taxon>
        <taxon>Asteraceae</taxon>
        <taxon>Asteroideae</taxon>
        <taxon>Anthemideae</taxon>
        <taxon>Anthemidinae</taxon>
        <taxon>Tanacetum</taxon>
    </lineage>
</organism>
<comment type="caution">
    <text evidence="2">The sequence shown here is derived from an EMBL/GenBank/DDBJ whole genome shotgun (WGS) entry which is preliminary data.</text>
</comment>
<evidence type="ECO:0000256" key="1">
    <source>
        <dbReference type="SAM" id="MobiDB-lite"/>
    </source>
</evidence>
<dbReference type="AlphaFoldDB" id="A0A699X444"/>
<evidence type="ECO:0000313" key="2">
    <source>
        <dbReference type="EMBL" id="GFD52668.1"/>
    </source>
</evidence>
<feature type="region of interest" description="Disordered" evidence="1">
    <location>
        <begin position="21"/>
        <end position="40"/>
    </location>
</feature>
<reference evidence="2" key="1">
    <citation type="journal article" date="2019" name="Sci. Rep.">
        <title>Draft genome of Tanacetum cinerariifolium, the natural source of mosquito coil.</title>
        <authorList>
            <person name="Yamashiro T."/>
            <person name="Shiraishi A."/>
            <person name="Satake H."/>
            <person name="Nakayama K."/>
        </authorList>
    </citation>
    <scope>NUCLEOTIDE SEQUENCE</scope>
</reference>
<proteinExistence type="predicted"/>
<sequence length="55" mass="6046">LLAELFNNQRHIVDENVHREKFGNGKRKPAAAGSGAAPYGGERCKIHAARFSRQA</sequence>
<accession>A0A699X444</accession>
<dbReference type="EMBL" id="BKCJ011784959">
    <property type="protein sequence ID" value="GFD52668.1"/>
    <property type="molecule type" value="Genomic_DNA"/>
</dbReference>
<feature type="non-terminal residue" evidence="2">
    <location>
        <position position="1"/>
    </location>
</feature>
<protein>
    <submittedName>
        <fullName evidence="2">Uncharacterized protein</fullName>
    </submittedName>
</protein>
<gene>
    <name evidence="2" type="ORF">Tci_924637</name>
</gene>
<feature type="compositionally biased region" description="Low complexity" evidence="1">
    <location>
        <begin position="30"/>
        <end position="40"/>
    </location>
</feature>